<evidence type="ECO:0000256" key="1">
    <source>
        <dbReference type="ARBA" id="ARBA00004651"/>
    </source>
</evidence>
<feature type="transmembrane region" description="Helical" evidence="9">
    <location>
        <begin position="127"/>
        <end position="148"/>
    </location>
</feature>
<feature type="domain" description="Major facilitator superfamily (MFS) profile" evidence="10">
    <location>
        <begin position="2"/>
        <end position="482"/>
    </location>
</feature>
<keyword evidence="7 9" id="KW-0472">Membrane</keyword>
<keyword evidence="5 9" id="KW-0812">Transmembrane</keyword>
<feature type="transmembrane region" description="Helical" evidence="9">
    <location>
        <begin position="154"/>
        <end position="177"/>
    </location>
</feature>
<name>A0ABP9PER6_9PSEU</name>
<dbReference type="PANTHER" id="PTHR42718">
    <property type="entry name" value="MAJOR FACILITATOR SUPERFAMILY MULTIDRUG TRANSPORTER MFSC"/>
    <property type="match status" value="1"/>
</dbReference>
<feature type="transmembrane region" description="Helical" evidence="9">
    <location>
        <begin position="259"/>
        <end position="280"/>
    </location>
</feature>
<feature type="transmembrane region" description="Helical" evidence="9">
    <location>
        <begin position="93"/>
        <end position="115"/>
    </location>
</feature>
<feature type="transmembrane region" description="Helical" evidence="9">
    <location>
        <begin position="320"/>
        <end position="336"/>
    </location>
</feature>
<evidence type="ECO:0000256" key="5">
    <source>
        <dbReference type="ARBA" id="ARBA00022692"/>
    </source>
</evidence>
<organism evidence="11 12">
    <name type="scientific">Pseudonocardia adelaidensis</name>
    <dbReference type="NCBI Taxonomy" id="648754"/>
    <lineage>
        <taxon>Bacteria</taxon>
        <taxon>Bacillati</taxon>
        <taxon>Actinomycetota</taxon>
        <taxon>Actinomycetes</taxon>
        <taxon>Pseudonocardiales</taxon>
        <taxon>Pseudonocardiaceae</taxon>
        <taxon>Pseudonocardia</taxon>
    </lineage>
</organism>
<feature type="transmembrane region" description="Helical" evidence="9">
    <location>
        <begin position="394"/>
        <end position="411"/>
    </location>
</feature>
<evidence type="ECO:0000256" key="9">
    <source>
        <dbReference type="SAM" id="Phobius"/>
    </source>
</evidence>
<evidence type="ECO:0000259" key="10">
    <source>
        <dbReference type="PROSITE" id="PS50850"/>
    </source>
</evidence>
<feature type="region of interest" description="Disordered" evidence="8">
    <location>
        <begin position="485"/>
        <end position="533"/>
    </location>
</feature>
<sequence>MPLAVLVAGMFMSILDVTIVNVAIPTIQNDFGTTVEDVQWVANAYTLALGVVVPLSGWLGDRFGHGRVYILSVLGFALGSALCGISWDLNSLVVFRIVQAIPGGIIPVITLAMVYRIVPREKIGTAMGMYGLGIVFAPAVGPTLGGYLVEYVDWRLIFFINVPIGVLGAVAAVLALPSFPPGRAGRFDVWGFLAVASGLFALLLALSEGESWGWASYRVVILLIYSALSLALFVVIELEVDEPLLDVRIFRHWQFTNSLLLISLMSVALFSGLFYVSLMLQQAQGLGAFETGLVMLPQALATAVTMPIAGRLYDRLGPRLPAVVGLILVAVGTYLMTDLRVETPREHIMWLLVLRGFGMGLAMMPIMTGGLAAVPPHLVSRAGAFNNVVQRTSAALGVAVLTAMLTGHQAQMMADRGALVPATTAPPALGSPGTPSLLGLYAWYQQTNLQVYVAVLDEIFLVTAVISVLGVLGALFLRSSVRAAPGPPAAPAEPAPAEASIPSPRPAPDAGPSLRAQPAAVGADGQESRRPGG</sequence>
<comment type="similarity">
    <text evidence="2">Belongs to the major facilitator superfamily. EmrB family.</text>
</comment>
<evidence type="ECO:0000256" key="7">
    <source>
        <dbReference type="ARBA" id="ARBA00023136"/>
    </source>
</evidence>
<dbReference type="Gene3D" id="1.20.1720.10">
    <property type="entry name" value="Multidrug resistance protein D"/>
    <property type="match status" value="1"/>
</dbReference>
<dbReference type="InterPro" id="IPR011701">
    <property type="entry name" value="MFS"/>
</dbReference>
<feature type="transmembrane region" description="Helical" evidence="9">
    <location>
        <begin position="348"/>
        <end position="374"/>
    </location>
</feature>
<evidence type="ECO:0000256" key="4">
    <source>
        <dbReference type="ARBA" id="ARBA00022475"/>
    </source>
</evidence>
<reference evidence="12" key="1">
    <citation type="journal article" date="2019" name="Int. J. Syst. Evol. Microbiol.">
        <title>The Global Catalogue of Microorganisms (GCM) 10K type strain sequencing project: providing services to taxonomists for standard genome sequencing and annotation.</title>
        <authorList>
            <consortium name="The Broad Institute Genomics Platform"/>
            <consortium name="The Broad Institute Genome Sequencing Center for Infectious Disease"/>
            <person name="Wu L."/>
            <person name="Ma J."/>
        </authorList>
    </citation>
    <scope>NUCLEOTIDE SEQUENCE [LARGE SCALE GENOMIC DNA]</scope>
    <source>
        <strain evidence="12">JCM 18302</strain>
    </source>
</reference>
<comment type="caution">
    <text evidence="11">The sequence shown here is derived from an EMBL/GenBank/DDBJ whole genome shotgun (WGS) entry which is preliminary data.</text>
</comment>
<evidence type="ECO:0000256" key="6">
    <source>
        <dbReference type="ARBA" id="ARBA00022989"/>
    </source>
</evidence>
<gene>
    <name evidence="11" type="ORF">GCM10023320_82620</name>
</gene>
<feature type="transmembrane region" description="Helical" evidence="9">
    <location>
        <begin position="292"/>
        <end position="313"/>
    </location>
</feature>
<dbReference type="PANTHER" id="PTHR42718:SF9">
    <property type="entry name" value="MAJOR FACILITATOR SUPERFAMILY MULTIDRUG TRANSPORTER MFSC"/>
    <property type="match status" value="1"/>
</dbReference>
<feature type="transmembrane region" description="Helical" evidence="9">
    <location>
        <begin position="68"/>
        <end position="87"/>
    </location>
</feature>
<dbReference type="InterPro" id="IPR004638">
    <property type="entry name" value="EmrB-like"/>
</dbReference>
<comment type="subcellular location">
    <subcellularLocation>
        <location evidence="1">Cell membrane</location>
        <topology evidence="1">Multi-pass membrane protein</topology>
    </subcellularLocation>
</comment>
<feature type="compositionally biased region" description="Pro residues" evidence="8">
    <location>
        <begin position="485"/>
        <end position="494"/>
    </location>
</feature>
<dbReference type="Proteomes" id="UP001500804">
    <property type="component" value="Unassembled WGS sequence"/>
</dbReference>
<evidence type="ECO:0000256" key="3">
    <source>
        <dbReference type="ARBA" id="ARBA00022448"/>
    </source>
</evidence>
<evidence type="ECO:0000256" key="2">
    <source>
        <dbReference type="ARBA" id="ARBA00008537"/>
    </source>
</evidence>
<feature type="transmembrane region" description="Helical" evidence="9">
    <location>
        <begin position="219"/>
        <end position="238"/>
    </location>
</feature>
<evidence type="ECO:0000313" key="11">
    <source>
        <dbReference type="EMBL" id="GAA5142405.1"/>
    </source>
</evidence>
<feature type="transmembrane region" description="Helical" evidence="9">
    <location>
        <begin position="38"/>
        <end position="56"/>
    </location>
</feature>
<evidence type="ECO:0000256" key="8">
    <source>
        <dbReference type="SAM" id="MobiDB-lite"/>
    </source>
</evidence>
<dbReference type="Gene3D" id="1.20.1250.20">
    <property type="entry name" value="MFS general substrate transporter like domains"/>
    <property type="match status" value="1"/>
</dbReference>
<evidence type="ECO:0000313" key="12">
    <source>
        <dbReference type="Proteomes" id="UP001500804"/>
    </source>
</evidence>
<dbReference type="EMBL" id="BAABJO010000060">
    <property type="protein sequence ID" value="GAA5142405.1"/>
    <property type="molecule type" value="Genomic_DNA"/>
</dbReference>
<proteinExistence type="inferred from homology"/>
<protein>
    <submittedName>
        <fullName evidence="11">DHA2 family efflux MFS transporter permease subunit</fullName>
    </submittedName>
</protein>
<dbReference type="NCBIfam" id="TIGR00711">
    <property type="entry name" value="efflux_EmrB"/>
    <property type="match status" value="1"/>
</dbReference>
<keyword evidence="12" id="KW-1185">Reference proteome</keyword>
<feature type="transmembrane region" description="Helical" evidence="9">
    <location>
        <begin position="189"/>
        <end position="207"/>
    </location>
</feature>
<dbReference type="InterPro" id="IPR020846">
    <property type="entry name" value="MFS_dom"/>
</dbReference>
<keyword evidence="6 9" id="KW-1133">Transmembrane helix</keyword>
<keyword evidence="4" id="KW-1003">Cell membrane</keyword>
<dbReference type="Pfam" id="PF07690">
    <property type="entry name" value="MFS_1"/>
    <property type="match status" value="1"/>
</dbReference>
<dbReference type="PROSITE" id="PS50850">
    <property type="entry name" value="MFS"/>
    <property type="match status" value="1"/>
</dbReference>
<dbReference type="InterPro" id="IPR036259">
    <property type="entry name" value="MFS_trans_sf"/>
</dbReference>
<dbReference type="SUPFAM" id="SSF103473">
    <property type="entry name" value="MFS general substrate transporter"/>
    <property type="match status" value="1"/>
</dbReference>
<feature type="transmembrane region" description="Helical" evidence="9">
    <location>
        <begin position="459"/>
        <end position="477"/>
    </location>
</feature>
<accession>A0ABP9PER6</accession>
<dbReference type="PRINTS" id="PR01036">
    <property type="entry name" value="TCRTETB"/>
</dbReference>
<dbReference type="CDD" id="cd17503">
    <property type="entry name" value="MFS_LmrB_MDR_like"/>
    <property type="match status" value="1"/>
</dbReference>
<keyword evidence="3" id="KW-0813">Transport</keyword>